<accession>A0A4Y7RT20</accession>
<gene>
    <name evidence="1" type="ORF">FA13DRAFT_1748583</name>
</gene>
<name>A0A4Y7RT20_COPMI</name>
<keyword evidence="2" id="KW-1185">Reference proteome</keyword>
<dbReference type="Proteomes" id="UP000298030">
    <property type="component" value="Unassembled WGS sequence"/>
</dbReference>
<comment type="caution">
    <text evidence="1">The sequence shown here is derived from an EMBL/GenBank/DDBJ whole genome shotgun (WGS) entry which is preliminary data.</text>
</comment>
<reference evidence="1 2" key="1">
    <citation type="journal article" date="2019" name="Nat. Ecol. Evol.">
        <title>Megaphylogeny resolves global patterns of mushroom evolution.</title>
        <authorList>
            <person name="Varga T."/>
            <person name="Krizsan K."/>
            <person name="Foldi C."/>
            <person name="Dima B."/>
            <person name="Sanchez-Garcia M."/>
            <person name="Sanchez-Ramirez S."/>
            <person name="Szollosi G.J."/>
            <person name="Szarkandi J.G."/>
            <person name="Papp V."/>
            <person name="Albert L."/>
            <person name="Andreopoulos W."/>
            <person name="Angelini C."/>
            <person name="Antonin V."/>
            <person name="Barry K.W."/>
            <person name="Bougher N.L."/>
            <person name="Buchanan P."/>
            <person name="Buyck B."/>
            <person name="Bense V."/>
            <person name="Catcheside P."/>
            <person name="Chovatia M."/>
            <person name="Cooper J."/>
            <person name="Damon W."/>
            <person name="Desjardin D."/>
            <person name="Finy P."/>
            <person name="Geml J."/>
            <person name="Haridas S."/>
            <person name="Hughes K."/>
            <person name="Justo A."/>
            <person name="Karasinski D."/>
            <person name="Kautmanova I."/>
            <person name="Kiss B."/>
            <person name="Kocsube S."/>
            <person name="Kotiranta H."/>
            <person name="LaButti K.M."/>
            <person name="Lechner B.E."/>
            <person name="Liimatainen K."/>
            <person name="Lipzen A."/>
            <person name="Lukacs Z."/>
            <person name="Mihaltcheva S."/>
            <person name="Morgado L.N."/>
            <person name="Niskanen T."/>
            <person name="Noordeloos M.E."/>
            <person name="Ohm R.A."/>
            <person name="Ortiz-Santana B."/>
            <person name="Ovrebo C."/>
            <person name="Racz N."/>
            <person name="Riley R."/>
            <person name="Savchenko A."/>
            <person name="Shiryaev A."/>
            <person name="Soop K."/>
            <person name="Spirin V."/>
            <person name="Szebenyi C."/>
            <person name="Tomsovsky M."/>
            <person name="Tulloss R.E."/>
            <person name="Uehling J."/>
            <person name="Grigoriev I.V."/>
            <person name="Vagvolgyi C."/>
            <person name="Papp T."/>
            <person name="Martin F.M."/>
            <person name="Miettinen O."/>
            <person name="Hibbett D.S."/>
            <person name="Nagy L.G."/>
        </authorList>
    </citation>
    <scope>NUCLEOTIDE SEQUENCE [LARGE SCALE GENOMIC DNA]</scope>
    <source>
        <strain evidence="1 2">FP101781</strain>
    </source>
</reference>
<protein>
    <submittedName>
        <fullName evidence="1">Uncharacterized protein</fullName>
    </submittedName>
</protein>
<organism evidence="1 2">
    <name type="scientific">Coprinellus micaceus</name>
    <name type="common">Glistening ink-cap mushroom</name>
    <name type="synonym">Coprinus micaceus</name>
    <dbReference type="NCBI Taxonomy" id="71717"/>
    <lineage>
        <taxon>Eukaryota</taxon>
        <taxon>Fungi</taxon>
        <taxon>Dikarya</taxon>
        <taxon>Basidiomycota</taxon>
        <taxon>Agaricomycotina</taxon>
        <taxon>Agaricomycetes</taxon>
        <taxon>Agaricomycetidae</taxon>
        <taxon>Agaricales</taxon>
        <taxon>Agaricineae</taxon>
        <taxon>Psathyrellaceae</taxon>
        <taxon>Coprinellus</taxon>
    </lineage>
</organism>
<dbReference type="AlphaFoldDB" id="A0A4Y7RT20"/>
<evidence type="ECO:0000313" key="1">
    <source>
        <dbReference type="EMBL" id="TEB12125.1"/>
    </source>
</evidence>
<sequence length="59" mass="6579">MEVEGTLLGEIAERWINRSNGNADICLSRNPNPKSWDWPNRETWGLGEIAYAATEGMAS</sequence>
<proteinExistence type="predicted"/>
<evidence type="ECO:0000313" key="2">
    <source>
        <dbReference type="Proteomes" id="UP000298030"/>
    </source>
</evidence>
<dbReference type="EMBL" id="QPFP01000437">
    <property type="protein sequence ID" value="TEB12125.1"/>
    <property type="molecule type" value="Genomic_DNA"/>
</dbReference>